<reference evidence="7" key="1">
    <citation type="submission" date="2023-11" db="EMBL/GenBank/DDBJ databases">
        <authorList>
            <person name="Alioto T."/>
            <person name="Alioto T."/>
            <person name="Gomez Garrido J."/>
        </authorList>
    </citation>
    <scope>NUCLEOTIDE SEQUENCE</scope>
</reference>
<keyword evidence="4 7" id="KW-0418">Kinase</keyword>
<dbReference type="PANTHER" id="PTHR45646:SF11">
    <property type="entry name" value="SERINE_THREONINE-PROTEIN KINASE DOA"/>
    <property type="match status" value="1"/>
</dbReference>
<accession>A0AAI8YY36</accession>
<dbReference type="GO" id="GO:0005524">
    <property type="term" value="F:ATP binding"/>
    <property type="evidence" value="ECO:0007669"/>
    <property type="project" value="UniProtKB-KW"/>
</dbReference>
<dbReference type="InterPro" id="IPR051175">
    <property type="entry name" value="CLK_kinases"/>
</dbReference>
<name>A0AAI8YY36_9PEZI</name>
<evidence type="ECO:0000256" key="5">
    <source>
        <dbReference type="ARBA" id="ARBA00022840"/>
    </source>
</evidence>
<evidence type="ECO:0000256" key="4">
    <source>
        <dbReference type="ARBA" id="ARBA00022777"/>
    </source>
</evidence>
<evidence type="ECO:0000256" key="3">
    <source>
        <dbReference type="ARBA" id="ARBA00022741"/>
    </source>
</evidence>
<evidence type="ECO:0000256" key="1">
    <source>
        <dbReference type="ARBA" id="ARBA00022527"/>
    </source>
</evidence>
<sequence>MVATAVLSPTLLVPSLNDLYNVPGMGYAAGARRLRAELVKRVNAQVVEAVEFLHDNGIVHGVKSIDQWTEEEVYRQLGDPVKEEVRTTSEAEPGMSAPRYIVGPTSIPPTDFRTSDIYLVDFGESFRGEEPPRIENIGLPFMYRAPETIFTPQYNQNSEIWALACLLFEIRAGNPFFTSIMGGADEILQQMVQQKGKLPEPWWH</sequence>
<proteinExistence type="predicted"/>
<dbReference type="PANTHER" id="PTHR45646">
    <property type="entry name" value="SERINE/THREONINE-PROTEIN KINASE DOA-RELATED"/>
    <property type="match status" value="1"/>
</dbReference>
<dbReference type="PROSITE" id="PS50011">
    <property type="entry name" value="PROTEIN_KINASE_DOM"/>
    <property type="match status" value="1"/>
</dbReference>
<evidence type="ECO:0000313" key="7">
    <source>
        <dbReference type="EMBL" id="CAK3998086.1"/>
    </source>
</evidence>
<comment type="caution">
    <text evidence="7">The sequence shown here is derived from an EMBL/GenBank/DDBJ whole genome shotgun (WGS) entry which is preliminary data.</text>
</comment>
<protein>
    <submittedName>
        <fullName evidence="7">CMGC SRPK kinase</fullName>
    </submittedName>
</protein>
<dbReference type="GO" id="GO:0004674">
    <property type="term" value="F:protein serine/threonine kinase activity"/>
    <property type="evidence" value="ECO:0007669"/>
    <property type="project" value="UniProtKB-KW"/>
</dbReference>
<keyword evidence="8" id="KW-1185">Reference proteome</keyword>
<evidence type="ECO:0000256" key="2">
    <source>
        <dbReference type="ARBA" id="ARBA00022679"/>
    </source>
</evidence>
<dbReference type="InterPro" id="IPR000719">
    <property type="entry name" value="Prot_kinase_dom"/>
</dbReference>
<dbReference type="EMBL" id="CAVMBE010000021">
    <property type="protein sequence ID" value="CAK3998086.1"/>
    <property type="molecule type" value="Genomic_DNA"/>
</dbReference>
<keyword evidence="2" id="KW-0808">Transferase</keyword>
<dbReference type="SUPFAM" id="SSF56112">
    <property type="entry name" value="Protein kinase-like (PK-like)"/>
    <property type="match status" value="1"/>
</dbReference>
<keyword evidence="3" id="KW-0547">Nucleotide-binding</keyword>
<evidence type="ECO:0000259" key="6">
    <source>
        <dbReference type="PROSITE" id="PS50011"/>
    </source>
</evidence>
<organism evidence="7 8">
    <name type="scientific">Lecanosticta acicola</name>
    <dbReference type="NCBI Taxonomy" id="111012"/>
    <lineage>
        <taxon>Eukaryota</taxon>
        <taxon>Fungi</taxon>
        <taxon>Dikarya</taxon>
        <taxon>Ascomycota</taxon>
        <taxon>Pezizomycotina</taxon>
        <taxon>Dothideomycetes</taxon>
        <taxon>Dothideomycetidae</taxon>
        <taxon>Mycosphaerellales</taxon>
        <taxon>Mycosphaerellaceae</taxon>
        <taxon>Lecanosticta</taxon>
    </lineage>
</organism>
<dbReference type="Proteomes" id="UP001296104">
    <property type="component" value="Unassembled WGS sequence"/>
</dbReference>
<dbReference type="GO" id="GO:0005634">
    <property type="term" value="C:nucleus"/>
    <property type="evidence" value="ECO:0007669"/>
    <property type="project" value="TreeGrafter"/>
</dbReference>
<keyword evidence="5" id="KW-0067">ATP-binding</keyword>
<dbReference type="Gene3D" id="1.10.510.10">
    <property type="entry name" value="Transferase(Phosphotransferase) domain 1"/>
    <property type="match status" value="1"/>
</dbReference>
<dbReference type="GO" id="GO:0043484">
    <property type="term" value="P:regulation of RNA splicing"/>
    <property type="evidence" value="ECO:0007669"/>
    <property type="project" value="TreeGrafter"/>
</dbReference>
<feature type="domain" description="Protein kinase" evidence="6">
    <location>
        <begin position="1"/>
        <end position="204"/>
    </location>
</feature>
<gene>
    <name evidence="7" type="ORF">LECACI_7A004113</name>
</gene>
<keyword evidence="1" id="KW-0723">Serine/threonine-protein kinase</keyword>
<dbReference type="Pfam" id="PF00069">
    <property type="entry name" value="Pkinase"/>
    <property type="match status" value="1"/>
</dbReference>
<dbReference type="InterPro" id="IPR011009">
    <property type="entry name" value="Kinase-like_dom_sf"/>
</dbReference>
<evidence type="ECO:0000313" key="8">
    <source>
        <dbReference type="Proteomes" id="UP001296104"/>
    </source>
</evidence>
<dbReference type="AlphaFoldDB" id="A0AAI8YY36"/>